<feature type="region of interest" description="Disordered" evidence="1">
    <location>
        <begin position="1"/>
        <end position="27"/>
    </location>
</feature>
<evidence type="ECO:0000259" key="2">
    <source>
        <dbReference type="PROSITE" id="PS51664"/>
    </source>
</evidence>
<dbReference type="RefSeq" id="WP_179828747.1">
    <property type="nucleotide sequence ID" value="NZ_JACCFS010000001.1"/>
</dbReference>
<accession>A0A7Z0JDR3</accession>
<keyword evidence="3" id="KW-0687">Ribonucleoprotein</keyword>
<dbReference type="AlphaFoldDB" id="A0A7Z0JDR3"/>
<comment type="caution">
    <text evidence="3">The sequence shown here is derived from an EMBL/GenBank/DDBJ whole genome shotgun (WGS) entry which is preliminary data.</text>
</comment>
<organism evidence="3 4">
    <name type="scientific">Nocardiopsis aegyptia</name>
    <dbReference type="NCBI Taxonomy" id="220378"/>
    <lineage>
        <taxon>Bacteria</taxon>
        <taxon>Bacillati</taxon>
        <taxon>Actinomycetota</taxon>
        <taxon>Actinomycetes</taxon>
        <taxon>Streptosporangiales</taxon>
        <taxon>Nocardiopsidaceae</taxon>
        <taxon>Nocardiopsis</taxon>
    </lineage>
</organism>
<protein>
    <submittedName>
        <fullName evidence="3">Ribosomal protein S12 methylthiotransferase accessory factor</fullName>
    </submittedName>
</protein>
<name>A0A7Z0JDR3_9ACTN</name>
<keyword evidence="3" id="KW-0689">Ribosomal protein</keyword>
<dbReference type="PANTHER" id="PTHR37809:SF1">
    <property type="entry name" value="RIBOSOMAL PROTEIN S12 METHYLTHIOTRANSFERASE ACCESSORY FACTOR YCAO"/>
    <property type="match status" value="1"/>
</dbReference>
<evidence type="ECO:0000313" key="3">
    <source>
        <dbReference type="EMBL" id="NYJ37755.1"/>
    </source>
</evidence>
<dbReference type="PANTHER" id="PTHR37809">
    <property type="entry name" value="RIBOSOMAL PROTEIN S12 METHYLTHIOTRANSFERASE ACCESSORY FACTOR YCAO"/>
    <property type="match status" value="1"/>
</dbReference>
<evidence type="ECO:0000256" key="1">
    <source>
        <dbReference type="SAM" id="MobiDB-lite"/>
    </source>
</evidence>
<dbReference type="EMBL" id="JACCFS010000001">
    <property type="protein sequence ID" value="NYJ37755.1"/>
    <property type="molecule type" value="Genomic_DNA"/>
</dbReference>
<dbReference type="InterPro" id="IPR003776">
    <property type="entry name" value="YcaO-like_dom"/>
</dbReference>
<sequence>MVRPAWVLPDGEPAATTRLPGPGDARWSGTFERELTLAEADRQIRADIAAQGWVWRHRSLDDTDPTAVQCALWDAGGAEIPYGLGAGKGPGAPAHVGARFEAVEHAFTGPTALESLPVRLVEATALGEGPFAADRAVRDLARQDGARVACVRYEALDGGPGFDVPVYLWAPWYPPPTSKATAVRRGLGDTADYRSALAYSVNSGCAIGATGDEALLHALNEWVERDAFALFLLRSVYDRGPMPPQVNRTDLPPTLRSHLDRAEDLVGGPVTLLDLTTDLGVPTVMAYGHRPFGVEAGEGAGARTGSGAAAVKHRYGLGASLWGGLAAERAITEFVQDELLSRMVSEQVASGDRSEPYAGLIADHDIDAHVRARLRDHPRLLACAMLDFSDRLPEAPRGPLPRETVPLGTPVPDQHAAVVERITAAGHRVAAHRLQVLAHGTTVVQVQCPGLERFHLVTQGHVALPGARGRRSRAVGTERDAG</sequence>
<evidence type="ECO:0000313" key="4">
    <source>
        <dbReference type="Proteomes" id="UP000572051"/>
    </source>
</evidence>
<dbReference type="Proteomes" id="UP000572051">
    <property type="component" value="Unassembled WGS sequence"/>
</dbReference>
<keyword evidence="4" id="KW-1185">Reference proteome</keyword>
<dbReference type="Pfam" id="PF02624">
    <property type="entry name" value="YcaO"/>
    <property type="match status" value="1"/>
</dbReference>
<feature type="domain" description="YcaO" evidence="2">
    <location>
        <begin position="85"/>
        <end position="482"/>
    </location>
</feature>
<dbReference type="GO" id="GO:0005840">
    <property type="term" value="C:ribosome"/>
    <property type="evidence" value="ECO:0007669"/>
    <property type="project" value="UniProtKB-KW"/>
</dbReference>
<keyword evidence="3" id="KW-0808">Transferase</keyword>
<dbReference type="Gene3D" id="3.30.1330.230">
    <property type="match status" value="1"/>
</dbReference>
<dbReference type="PROSITE" id="PS51664">
    <property type="entry name" value="YCAO"/>
    <property type="match status" value="1"/>
</dbReference>
<gene>
    <name evidence="3" type="ORF">HNR10_005636</name>
</gene>
<reference evidence="3 4" key="1">
    <citation type="submission" date="2020-07" db="EMBL/GenBank/DDBJ databases">
        <title>Sequencing the genomes of 1000 actinobacteria strains.</title>
        <authorList>
            <person name="Klenk H.-P."/>
        </authorList>
    </citation>
    <scope>NUCLEOTIDE SEQUENCE [LARGE SCALE GENOMIC DNA]</scope>
    <source>
        <strain evidence="3 4">DSM 44442</strain>
    </source>
</reference>
<proteinExistence type="predicted"/>
<dbReference type="GO" id="GO:0016740">
    <property type="term" value="F:transferase activity"/>
    <property type="evidence" value="ECO:0007669"/>
    <property type="project" value="UniProtKB-KW"/>
</dbReference>